<gene>
    <name evidence="1" type="ORF">AUK40_01795</name>
</gene>
<sequence>MDSAIAAQDHYLGLYVEDIEDNYSPYLVPWHSMSLAHLYEITGDSKYRTGVYVLNLRWLEDQNTYGQPFADFLGRTEDSELGVVGIESDVVFLEGLTYAYELAHEEGNAALEEQFGQDMRYLMANIMNAQFLGPNLYFITDIPHAEGGIRFSDQSIRVDTVAHAYDAFSRLRGLVANGSFELVSGGGK</sequence>
<evidence type="ECO:0000313" key="1">
    <source>
        <dbReference type="EMBL" id="OIP98289.1"/>
    </source>
</evidence>
<name>A0A1J5IM83_9BACT</name>
<dbReference type="AlphaFoldDB" id="A0A1J5IM83"/>
<evidence type="ECO:0000313" key="2">
    <source>
        <dbReference type="Proteomes" id="UP000183245"/>
    </source>
</evidence>
<proteinExistence type="predicted"/>
<dbReference type="EMBL" id="MNZT01000032">
    <property type="protein sequence ID" value="OIP98289.1"/>
    <property type="molecule type" value="Genomic_DNA"/>
</dbReference>
<reference evidence="1 2" key="1">
    <citation type="journal article" date="2016" name="Environ. Microbiol.">
        <title>Genomic resolution of a cold subsurface aquifer community provides metabolic insights for novel microbes adapted to high CO concentrations.</title>
        <authorList>
            <person name="Probst A.J."/>
            <person name="Castelle C.J."/>
            <person name="Singh A."/>
            <person name="Brown C.T."/>
            <person name="Anantharaman K."/>
            <person name="Sharon I."/>
            <person name="Hug L.A."/>
            <person name="Burstein D."/>
            <person name="Emerson J.B."/>
            <person name="Thomas B.C."/>
            <person name="Banfield J.F."/>
        </authorList>
    </citation>
    <scope>NUCLEOTIDE SEQUENCE [LARGE SCALE GENOMIC DNA]</scope>
    <source>
        <strain evidence="1">CG2_30_54_11</strain>
    </source>
</reference>
<protein>
    <submittedName>
        <fullName evidence="1">Uncharacterized protein</fullName>
    </submittedName>
</protein>
<organism evidence="1 2">
    <name type="scientific">Candidatus Wirthbacteria bacterium CG2_30_54_11</name>
    <dbReference type="NCBI Taxonomy" id="1817892"/>
    <lineage>
        <taxon>Bacteria</taxon>
        <taxon>Candidatus Wirthbacteria</taxon>
    </lineage>
</organism>
<dbReference type="Proteomes" id="UP000183245">
    <property type="component" value="Unassembled WGS sequence"/>
</dbReference>
<comment type="caution">
    <text evidence="1">The sequence shown here is derived from an EMBL/GenBank/DDBJ whole genome shotgun (WGS) entry which is preliminary data.</text>
</comment>
<accession>A0A1J5IM83</accession>